<comment type="similarity">
    <text evidence="7">Belongs to the binding-protein-dependent transport system permease family.</text>
</comment>
<name>A0A1V4SVN4_9CLOT</name>
<dbReference type="Pfam" id="PF00528">
    <property type="entry name" value="BPD_transp_1"/>
    <property type="match status" value="1"/>
</dbReference>
<evidence type="ECO:0000259" key="8">
    <source>
        <dbReference type="PROSITE" id="PS50928"/>
    </source>
</evidence>
<dbReference type="Proteomes" id="UP000191448">
    <property type="component" value="Unassembled WGS sequence"/>
</dbReference>
<evidence type="ECO:0000256" key="7">
    <source>
        <dbReference type="RuleBase" id="RU363032"/>
    </source>
</evidence>
<evidence type="ECO:0000256" key="2">
    <source>
        <dbReference type="ARBA" id="ARBA00022448"/>
    </source>
</evidence>
<sequence>MKKSSMKDRRLITISVLILGLIWFLVSRKINNDIYLPTLKNILIEIYNILFTKEVVYSIISSILRGLISVLIAILISVILGVISAFNKYIYNFLYPINLLIKSIPTIAFIVIALIWVDKSFAPFLIGFFISYPIFYDVIISSILNIDRELIEMCDTFKISFLSRIKNIYGPKIIFSLFNILSSTISLTLKVVIAGEVYGQPDYGIGTLIQMDKMNFNTVGIFAWIIIIVFITFIIDIILKIINKNFILYGDKDDF</sequence>
<dbReference type="EMBL" id="LTAY01000037">
    <property type="protein sequence ID" value="OPX48039.1"/>
    <property type="molecule type" value="Genomic_DNA"/>
</dbReference>
<keyword evidence="6 7" id="KW-0472">Membrane</keyword>
<comment type="subcellular location">
    <subcellularLocation>
        <location evidence="1 7">Cell membrane</location>
        <topology evidence="1 7">Multi-pass membrane protein</topology>
    </subcellularLocation>
</comment>
<proteinExistence type="inferred from homology"/>
<dbReference type="PROSITE" id="PS50928">
    <property type="entry name" value="ABC_TM1"/>
    <property type="match status" value="1"/>
</dbReference>
<evidence type="ECO:0000256" key="1">
    <source>
        <dbReference type="ARBA" id="ARBA00004651"/>
    </source>
</evidence>
<keyword evidence="3" id="KW-1003">Cell membrane</keyword>
<evidence type="ECO:0000256" key="3">
    <source>
        <dbReference type="ARBA" id="ARBA00022475"/>
    </source>
</evidence>
<feature type="transmembrane region" description="Helical" evidence="7">
    <location>
        <begin position="221"/>
        <end position="242"/>
    </location>
</feature>
<feature type="transmembrane region" description="Helical" evidence="7">
    <location>
        <begin position="173"/>
        <end position="193"/>
    </location>
</feature>
<dbReference type="PANTHER" id="PTHR30151">
    <property type="entry name" value="ALKANE SULFONATE ABC TRANSPORTER-RELATED, MEMBRANE SUBUNIT"/>
    <property type="match status" value="1"/>
</dbReference>
<organism evidence="9 10">
    <name type="scientific">Clostridium thermobutyricum DSM 4928</name>
    <dbReference type="NCBI Taxonomy" id="1121339"/>
    <lineage>
        <taxon>Bacteria</taxon>
        <taxon>Bacillati</taxon>
        <taxon>Bacillota</taxon>
        <taxon>Clostridia</taxon>
        <taxon>Eubacteriales</taxon>
        <taxon>Clostridiaceae</taxon>
        <taxon>Clostridium</taxon>
    </lineage>
</organism>
<dbReference type="CDD" id="cd06261">
    <property type="entry name" value="TM_PBP2"/>
    <property type="match status" value="1"/>
</dbReference>
<reference evidence="9 10" key="1">
    <citation type="submission" date="2016-02" db="EMBL/GenBank/DDBJ databases">
        <title>Genome sequence of Clostridium thermobutyricum DSM 4928.</title>
        <authorList>
            <person name="Poehlein A."/>
            <person name="Daniel R."/>
        </authorList>
    </citation>
    <scope>NUCLEOTIDE SEQUENCE [LARGE SCALE GENOMIC DNA]</scope>
    <source>
        <strain evidence="9 10">DSM 4928</strain>
    </source>
</reference>
<gene>
    <name evidence="9" type="ORF">CLTHE_16110</name>
</gene>
<evidence type="ECO:0000313" key="10">
    <source>
        <dbReference type="Proteomes" id="UP000191448"/>
    </source>
</evidence>
<evidence type="ECO:0000256" key="6">
    <source>
        <dbReference type="ARBA" id="ARBA00023136"/>
    </source>
</evidence>
<dbReference type="GO" id="GO:0005886">
    <property type="term" value="C:plasma membrane"/>
    <property type="evidence" value="ECO:0007669"/>
    <property type="project" value="UniProtKB-SubCell"/>
</dbReference>
<feature type="transmembrane region" description="Helical" evidence="7">
    <location>
        <begin position="63"/>
        <end position="86"/>
    </location>
</feature>
<feature type="transmembrane region" description="Helical" evidence="7">
    <location>
        <begin position="122"/>
        <end position="144"/>
    </location>
</feature>
<dbReference type="Gene3D" id="1.10.3720.10">
    <property type="entry name" value="MetI-like"/>
    <property type="match status" value="1"/>
</dbReference>
<keyword evidence="2 7" id="KW-0813">Transport</keyword>
<feature type="transmembrane region" description="Helical" evidence="7">
    <location>
        <begin position="93"/>
        <end position="116"/>
    </location>
</feature>
<evidence type="ECO:0000313" key="9">
    <source>
        <dbReference type="EMBL" id="OPX48039.1"/>
    </source>
</evidence>
<evidence type="ECO:0000256" key="4">
    <source>
        <dbReference type="ARBA" id="ARBA00022692"/>
    </source>
</evidence>
<dbReference type="InterPro" id="IPR035906">
    <property type="entry name" value="MetI-like_sf"/>
</dbReference>
<dbReference type="PANTHER" id="PTHR30151:SF0">
    <property type="entry name" value="ABC TRANSPORTER PERMEASE PROTEIN MJ0413-RELATED"/>
    <property type="match status" value="1"/>
</dbReference>
<dbReference type="RefSeq" id="WP_080022787.1">
    <property type="nucleotide sequence ID" value="NZ_LTAY01000037.1"/>
</dbReference>
<keyword evidence="4 7" id="KW-0812">Transmembrane</keyword>
<keyword evidence="5 7" id="KW-1133">Transmembrane helix</keyword>
<protein>
    <submittedName>
        <fullName evidence="9">Alkanesulfonate transporter permease subunit</fullName>
    </submittedName>
</protein>
<dbReference type="SUPFAM" id="SSF161098">
    <property type="entry name" value="MetI-like"/>
    <property type="match status" value="1"/>
</dbReference>
<feature type="domain" description="ABC transmembrane type-1" evidence="8">
    <location>
        <begin position="59"/>
        <end position="239"/>
    </location>
</feature>
<evidence type="ECO:0000256" key="5">
    <source>
        <dbReference type="ARBA" id="ARBA00022989"/>
    </source>
</evidence>
<accession>A0A1V4SVN4</accession>
<dbReference type="AlphaFoldDB" id="A0A1V4SVN4"/>
<dbReference type="OrthoDB" id="308958at2"/>
<dbReference type="GO" id="GO:0055085">
    <property type="term" value="P:transmembrane transport"/>
    <property type="evidence" value="ECO:0007669"/>
    <property type="project" value="InterPro"/>
</dbReference>
<dbReference type="InterPro" id="IPR000515">
    <property type="entry name" value="MetI-like"/>
</dbReference>
<comment type="caution">
    <text evidence="9">The sequence shown here is derived from an EMBL/GenBank/DDBJ whole genome shotgun (WGS) entry which is preliminary data.</text>
</comment>